<dbReference type="GO" id="GO:0015297">
    <property type="term" value="F:antiporter activity"/>
    <property type="evidence" value="ECO:0007669"/>
    <property type="project" value="InterPro"/>
</dbReference>
<evidence type="ECO:0000256" key="4">
    <source>
        <dbReference type="ARBA" id="ARBA00022692"/>
    </source>
</evidence>
<feature type="transmembrane region" description="Helical" evidence="7">
    <location>
        <begin position="58"/>
        <end position="91"/>
    </location>
</feature>
<feature type="transmembrane region" description="Helical" evidence="7">
    <location>
        <begin position="145"/>
        <end position="162"/>
    </location>
</feature>
<evidence type="ECO:0000256" key="2">
    <source>
        <dbReference type="ARBA" id="ARBA00022448"/>
    </source>
</evidence>
<feature type="transmembrane region" description="Helical" evidence="7">
    <location>
        <begin position="29"/>
        <end position="52"/>
    </location>
</feature>
<keyword evidence="2" id="KW-0813">Transport</keyword>
<dbReference type="AlphaFoldDB" id="A0A1T4PQN7"/>
<dbReference type="InterPro" id="IPR052031">
    <property type="entry name" value="Membrane_Transporter-Flippase"/>
</dbReference>
<comment type="caution">
    <text evidence="8">The sequence shown here is derived from an EMBL/GenBank/DDBJ whole genome shotgun (WGS) entry which is preliminary data.</text>
</comment>
<name>A0A1T4PQN7_9GAMM</name>
<feature type="transmembrane region" description="Helical" evidence="7">
    <location>
        <begin position="368"/>
        <end position="388"/>
    </location>
</feature>
<feature type="transmembrane region" description="Helical" evidence="7">
    <location>
        <begin position="293"/>
        <end position="312"/>
    </location>
</feature>
<dbReference type="STRING" id="64969.SAMN02745127_01561"/>
<keyword evidence="5 7" id="KW-1133">Transmembrane helix</keyword>
<dbReference type="InterPro" id="IPR002528">
    <property type="entry name" value="MATE_fam"/>
</dbReference>
<dbReference type="Proteomes" id="UP000191418">
    <property type="component" value="Unassembled WGS sequence"/>
</dbReference>
<gene>
    <name evidence="8" type="ORF">BTE48_09450</name>
</gene>
<protein>
    <recommendedName>
        <fullName evidence="10">MATE family efflux transporter</fullName>
    </recommendedName>
</protein>
<keyword evidence="4 7" id="KW-0812">Transmembrane</keyword>
<evidence type="ECO:0000256" key="7">
    <source>
        <dbReference type="SAM" id="Phobius"/>
    </source>
</evidence>
<organism evidence="8 9">
    <name type="scientific">Oceanospirillum multiglobuliferum</name>
    <dbReference type="NCBI Taxonomy" id="64969"/>
    <lineage>
        <taxon>Bacteria</taxon>
        <taxon>Pseudomonadati</taxon>
        <taxon>Pseudomonadota</taxon>
        <taxon>Gammaproteobacteria</taxon>
        <taxon>Oceanospirillales</taxon>
        <taxon>Oceanospirillaceae</taxon>
        <taxon>Oceanospirillum</taxon>
    </lineage>
</organism>
<feature type="transmembrane region" description="Helical" evidence="7">
    <location>
        <begin position="429"/>
        <end position="448"/>
    </location>
</feature>
<dbReference type="EMBL" id="MTSM01000010">
    <property type="protein sequence ID" value="OPX55381.1"/>
    <property type="molecule type" value="Genomic_DNA"/>
</dbReference>
<sequence>MATSSVGNQTPRTKPDLLKDPLPILLWRMTYPVIGGIITLMLFNLVDAYFISMLGTEALAAVTFTFPVTFTLISLSIGLGIGTSAVVGRLLGEKSFLLVKRRATDAVLLAIVLSVLLTIVGLLTIEPLFQLLGAGDVLMPYIHDYISVWYMGALFVIVPRTITSALRASGNTLVPGLVMIGSGIVNGILDPILIFGWGPIPAMGVQGAAFATLISWAMLTIGIFSLSAVRKELLTFTRPQWQAVKESWQAIGHIAVPAIISSILTPISSAILTRIVAVFGNEAVASFGVGTRIESISLIVAFALSMTLPPVVSQNLGAGQLQRVQLLVFGTFKFVLIWQLGIWALLLLFQTPLTSAFATDSPQFTDNLLWFLWSVPLGLGFQSVIILANSTMNALHQPMVALRLSILRLFVFYVPICALGAWLYGLYGVFIGAVIANLLMCGISWWTVKGALQLLIAKNASLKPLND</sequence>
<evidence type="ECO:0000313" key="8">
    <source>
        <dbReference type="EMBL" id="OPX55381.1"/>
    </source>
</evidence>
<feature type="transmembrane region" description="Helical" evidence="7">
    <location>
        <begin position="209"/>
        <end position="229"/>
    </location>
</feature>
<evidence type="ECO:0000256" key="5">
    <source>
        <dbReference type="ARBA" id="ARBA00022989"/>
    </source>
</evidence>
<keyword evidence="9" id="KW-1185">Reference proteome</keyword>
<dbReference type="PANTHER" id="PTHR43549">
    <property type="entry name" value="MULTIDRUG RESISTANCE PROTEIN YPNP-RELATED"/>
    <property type="match status" value="1"/>
</dbReference>
<evidence type="ECO:0000256" key="1">
    <source>
        <dbReference type="ARBA" id="ARBA00004429"/>
    </source>
</evidence>
<feature type="transmembrane region" description="Helical" evidence="7">
    <location>
        <begin position="324"/>
        <end position="348"/>
    </location>
</feature>
<dbReference type="GO" id="GO:0042910">
    <property type="term" value="F:xenobiotic transmembrane transporter activity"/>
    <property type="evidence" value="ECO:0007669"/>
    <property type="project" value="InterPro"/>
</dbReference>
<evidence type="ECO:0008006" key="10">
    <source>
        <dbReference type="Google" id="ProtNLM"/>
    </source>
</evidence>
<feature type="transmembrane region" description="Helical" evidence="7">
    <location>
        <begin position="400"/>
        <end position="423"/>
    </location>
</feature>
<feature type="transmembrane region" description="Helical" evidence="7">
    <location>
        <begin position="250"/>
        <end position="273"/>
    </location>
</feature>
<accession>A0A1T4PQN7</accession>
<dbReference type="GO" id="GO:0005886">
    <property type="term" value="C:plasma membrane"/>
    <property type="evidence" value="ECO:0007669"/>
    <property type="project" value="UniProtKB-SubCell"/>
</dbReference>
<reference evidence="8 9" key="1">
    <citation type="submission" date="2017-01" db="EMBL/GenBank/DDBJ databases">
        <title>Genome Sequencing of a Marine Spirillum, Oceanospirillum multiglobuliferum ATCC 33336, from Japan.</title>
        <authorList>
            <person name="Carney J.G."/>
            <person name="Trachtenberg A.M."/>
            <person name="Rheaume B.A."/>
            <person name="Linnane J.D."/>
            <person name="Pitts N.L."/>
            <person name="Mykles D.L."/>
            <person name="Maclea K.S."/>
        </authorList>
    </citation>
    <scope>NUCLEOTIDE SEQUENCE [LARGE SCALE GENOMIC DNA]</scope>
    <source>
        <strain evidence="8 9">ATCC 33336</strain>
    </source>
</reference>
<dbReference type="PIRSF" id="PIRSF006603">
    <property type="entry name" value="DinF"/>
    <property type="match status" value="1"/>
</dbReference>
<feature type="transmembrane region" description="Helical" evidence="7">
    <location>
        <begin position="103"/>
        <end position="125"/>
    </location>
</feature>
<evidence type="ECO:0000256" key="6">
    <source>
        <dbReference type="ARBA" id="ARBA00023136"/>
    </source>
</evidence>
<evidence type="ECO:0000256" key="3">
    <source>
        <dbReference type="ARBA" id="ARBA00022475"/>
    </source>
</evidence>
<dbReference type="PANTHER" id="PTHR43549:SF3">
    <property type="entry name" value="MULTIDRUG RESISTANCE PROTEIN YPNP-RELATED"/>
    <property type="match status" value="1"/>
</dbReference>
<dbReference type="NCBIfam" id="TIGR00797">
    <property type="entry name" value="matE"/>
    <property type="match status" value="1"/>
</dbReference>
<dbReference type="InterPro" id="IPR048279">
    <property type="entry name" value="MdtK-like"/>
</dbReference>
<proteinExistence type="predicted"/>
<keyword evidence="6 7" id="KW-0472">Membrane</keyword>
<evidence type="ECO:0000313" key="9">
    <source>
        <dbReference type="Proteomes" id="UP000191418"/>
    </source>
</evidence>
<dbReference type="RefSeq" id="WP_234985241.1">
    <property type="nucleotide sequence ID" value="NZ_FUXG01000009.1"/>
</dbReference>
<comment type="subcellular location">
    <subcellularLocation>
        <location evidence="1">Cell inner membrane</location>
        <topology evidence="1">Multi-pass membrane protein</topology>
    </subcellularLocation>
</comment>
<dbReference type="Pfam" id="PF01554">
    <property type="entry name" value="MatE"/>
    <property type="match status" value="2"/>
</dbReference>
<feature type="transmembrane region" description="Helical" evidence="7">
    <location>
        <begin position="174"/>
        <end position="197"/>
    </location>
</feature>
<keyword evidence="3" id="KW-1003">Cell membrane</keyword>